<sequence>MTAPTANARSSCTVPELVTNDAALHTSASISTNVQIQKSRPRCRGSATGRGGTFAPSPGGGGLRDF</sequence>
<evidence type="ECO:0000256" key="1">
    <source>
        <dbReference type="SAM" id="MobiDB-lite"/>
    </source>
</evidence>
<evidence type="ECO:0000313" key="2">
    <source>
        <dbReference type="EMBL" id="CAB4961570.1"/>
    </source>
</evidence>
<accession>A0A6J7L0I7</accession>
<gene>
    <name evidence="2" type="ORF">UFOPK3564_04097</name>
</gene>
<dbReference type="EMBL" id="CAFBMK010000498">
    <property type="protein sequence ID" value="CAB4961570.1"/>
    <property type="molecule type" value="Genomic_DNA"/>
</dbReference>
<organism evidence="2">
    <name type="scientific">freshwater metagenome</name>
    <dbReference type="NCBI Taxonomy" id="449393"/>
    <lineage>
        <taxon>unclassified sequences</taxon>
        <taxon>metagenomes</taxon>
        <taxon>ecological metagenomes</taxon>
    </lineage>
</organism>
<proteinExistence type="predicted"/>
<name>A0A6J7L0I7_9ZZZZ</name>
<feature type="region of interest" description="Disordered" evidence="1">
    <location>
        <begin position="32"/>
        <end position="66"/>
    </location>
</feature>
<feature type="compositionally biased region" description="Gly residues" evidence="1">
    <location>
        <begin position="48"/>
        <end position="66"/>
    </location>
</feature>
<protein>
    <submittedName>
        <fullName evidence="2">Unannotated protein</fullName>
    </submittedName>
</protein>
<reference evidence="2" key="1">
    <citation type="submission" date="2020-05" db="EMBL/GenBank/DDBJ databases">
        <authorList>
            <person name="Chiriac C."/>
            <person name="Salcher M."/>
            <person name="Ghai R."/>
            <person name="Kavagutti S V."/>
        </authorList>
    </citation>
    <scope>NUCLEOTIDE SEQUENCE</scope>
</reference>
<dbReference type="AlphaFoldDB" id="A0A6J7L0I7"/>